<feature type="region of interest" description="Disordered" evidence="1">
    <location>
        <begin position="1"/>
        <end position="44"/>
    </location>
</feature>
<dbReference type="GeneID" id="28854667"/>
<protein>
    <submittedName>
        <fullName evidence="2">Uncharacterized protein</fullName>
    </submittedName>
</protein>
<evidence type="ECO:0000313" key="2">
    <source>
        <dbReference type="EMBL" id="OAQ72954.1"/>
    </source>
</evidence>
<name>A0A179G525_METCM</name>
<keyword evidence="3" id="KW-1185">Reference proteome</keyword>
<evidence type="ECO:0000256" key="1">
    <source>
        <dbReference type="SAM" id="MobiDB-lite"/>
    </source>
</evidence>
<dbReference type="PANTHER" id="PTHR37540">
    <property type="entry name" value="TRANSCRIPTION FACTOR (ACR-2), PUTATIVE-RELATED-RELATED"/>
    <property type="match status" value="1"/>
</dbReference>
<proteinExistence type="predicted"/>
<feature type="compositionally biased region" description="Polar residues" evidence="1">
    <location>
        <begin position="9"/>
        <end position="18"/>
    </location>
</feature>
<dbReference type="STRING" id="1380566.A0A179G525"/>
<dbReference type="EMBL" id="LSBJ02000001">
    <property type="protein sequence ID" value="OAQ72954.1"/>
    <property type="molecule type" value="Genomic_DNA"/>
</dbReference>
<accession>A0A179G525</accession>
<dbReference type="AlphaFoldDB" id="A0A179G525"/>
<dbReference type="PANTHER" id="PTHR37540:SF5">
    <property type="entry name" value="TRANSCRIPTION FACTOR DOMAIN-CONTAINING PROTEIN"/>
    <property type="match status" value="1"/>
</dbReference>
<dbReference type="OrthoDB" id="4144003at2759"/>
<comment type="caution">
    <text evidence="2">The sequence shown here is derived from an EMBL/GenBank/DDBJ whole genome shotgun (WGS) entry which is preliminary data.</text>
</comment>
<organism evidence="2 3">
    <name type="scientific">Pochonia chlamydosporia 170</name>
    <dbReference type="NCBI Taxonomy" id="1380566"/>
    <lineage>
        <taxon>Eukaryota</taxon>
        <taxon>Fungi</taxon>
        <taxon>Dikarya</taxon>
        <taxon>Ascomycota</taxon>
        <taxon>Pezizomycotina</taxon>
        <taxon>Sordariomycetes</taxon>
        <taxon>Hypocreomycetidae</taxon>
        <taxon>Hypocreales</taxon>
        <taxon>Clavicipitaceae</taxon>
        <taxon>Pochonia</taxon>
    </lineage>
</organism>
<dbReference type="KEGG" id="pchm:VFPPC_12896"/>
<dbReference type="Proteomes" id="UP000078397">
    <property type="component" value="Unassembled WGS sequence"/>
</dbReference>
<gene>
    <name evidence="2" type="ORF">VFPPC_12896</name>
</gene>
<evidence type="ECO:0000313" key="3">
    <source>
        <dbReference type="Proteomes" id="UP000078397"/>
    </source>
</evidence>
<dbReference type="RefSeq" id="XP_018149037.1">
    <property type="nucleotide sequence ID" value="XM_018290673.1"/>
</dbReference>
<sequence>MESQLLFINKTSSSTLSSKQDEKAKILSHVQSKRRKAEAKSKSAEPWTSFASIIPTTRTKPPKQQSNSKANTVTHHFRLPSSYPSFNASDPFHCTSVHTTPNTHILLQHTFSLASRSNFLAEAFAPSAICSKGRPIRHEAIFHARLRQCIHDQTHMYATLAYGSSLLGWMMGRFQTHPPEYFLSMALPSVRKSLSADCQVDNWLLLSMYALAVTEMWNGIPSMWIGNERYGTVMRMSQYGFAACRVHLRALLALVLDNGGWGAFDPYVLDSVLLADKYLAVSDMSLPVIPVTFDPGPLSALERQRLGSTEDVSEELGQGILEETASLVLKGAVADLVDYCQTAQQRWRLPGMDDSTEAWLFRRLQALLYRFLHMYHDAELGLGDKRVCVATLTFIFGSITGKGPQVSAQQVARTLYAHLLVGDWPNNGLHLWYLVLGAMALGESVERSWFMNRLRVLRVWDLSREEIAMKLKKFLFLEVKQGAQLTALVAELGPDR</sequence>
<reference evidence="2 3" key="1">
    <citation type="journal article" date="2016" name="PLoS Pathog.">
        <title>Biosynthesis of antibiotic leucinostatins in bio-control fungus Purpureocillium lilacinum and their inhibition on phytophthora revealed by genome mining.</title>
        <authorList>
            <person name="Wang G."/>
            <person name="Liu Z."/>
            <person name="Lin R."/>
            <person name="Li E."/>
            <person name="Mao Z."/>
            <person name="Ling J."/>
            <person name="Yang Y."/>
            <person name="Yin W.B."/>
            <person name="Xie B."/>
        </authorList>
    </citation>
    <scope>NUCLEOTIDE SEQUENCE [LARGE SCALE GENOMIC DNA]</scope>
    <source>
        <strain evidence="2">170</strain>
    </source>
</reference>